<dbReference type="EMBL" id="JAMZDX010000002">
    <property type="protein sequence ID" value="MCP2309544.1"/>
    <property type="molecule type" value="Genomic_DNA"/>
</dbReference>
<organism evidence="1 2">
    <name type="scientific">Kitasatospora paracochleata</name>
    <dbReference type="NCBI Taxonomy" id="58354"/>
    <lineage>
        <taxon>Bacteria</taxon>
        <taxon>Bacillati</taxon>
        <taxon>Actinomycetota</taxon>
        <taxon>Actinomycetes</taxon>
        <taxon>Kitasatosporales</taxon>
        <taxon>Streptomycetaceae</taxon>
        <taxon>Kitasatospora</taxon>
    </lineage>
</organism>
<proteinExistence type="predicted"/>
<dbReference type="Proteomes" id="UP001206483">
    <property type="component" value="Unassembled WGS sequence"/>
</dbReference>
<gene>
    <name evidence="1" type="ORF">FHR36_002668</name>
</gene>
<evidence type="ECO:0000313" key="2">
    <source>
        <dbReference type="Proteomes" id="UP001206483"/>
    </source>
</evidence>
<comment type="caution">
    <text evidence="1">The sequence shown here is derived from an EMBL/GenBank/DDBJ whole genome shotgun (WGS) entry which is preliminary data.</text>
</comment>
<name>A0ABT1IWV1_9ACTN</name>
<accession>A0ABT1IWV1</accession>
<keyword evidence="2" id="KW-1185">Reference proteome</keyword>
<protein>
    <submittedName>
        <fullName evidence="1">Uncharacterized protein</fullName>
    </submittedName>
</protein>
<reference evidence="1 2" key="1">
    <citation type="submission" date="2022-06" db="EMBL/GenBank/DDBJ databases">
        <title>Sequencing the genomes of 1000 actinobacteria strains.</title>
        <authorList>
            <person name="Klenk H.-P."/>
        </authorList>
    </citation>
    <scope>NUCLEOTIDE SEQUENCE [LARGE SCALE GENOMIC DNA]</scope>
    <source>
        <strain evidence="1 2">DSM 41656</strain>
    </source>
</reference>
<sequence length="32" mass="3668">MGQELPWRYEDGYVHVRVTTLDGHAMVVVDHG</sequence>
<evidence type="ECO:0000313" key="1">
    <source>
        <dbReference type="EMBL" id="MCP2309544.1"/>
    </source>
</evidence>